<dbReference type="EMBL" id="CAJOBI010037258">
    <property type="protein sequence ID" value="CAF4306163.1"/>
    <property type="molecule type" value="Genomic_DNA"/>
</dbReference>
<dbReference type="GO" id="GO:0046983">
    <property type="term" value="F:protein dimerization activity"/>
    <property type="evidence" value="ECO:0007669"/>
    <property type="project" value="InterPro"/>
</dbReference>
<dbReference type="PANTHER" id="PTHR47611">
    <property type="entry name" value="HAT DIMERISATION DOMAIN, C-TERMINAL"/>
    <property type="match status" value="1"/>
</dbReference>
<dbReference type="Pfam" id="PF05699">
    <property type="entry name" value="Dimer_Tnp_hAT"/>
    <property type="match status" value="1"/>
</dbReference>
<organism evidence="2 3">
    <name type="scientific">Rotaria magnacalcarata</name>
    <dbReference type="NCBI Taxonomy" id="392030"/>
    <lineage>
        <taxon>Eukaryota</taxon>
        <taxon>Metazoa</taxon>
        <taxon>Spiralia</taxon>
        <taxon>Gnathifera</taxon>
        <taxon>Rotifera</taxon>
        <taxon>Eurotatoria</taxon>
        <taxon>Bdelloidea</taxon>
        <taxon>Philodinida</taxon>
        <taxon>Philodinidae</taxon>
        <taxon>Rotaria</taxon>
    </lineage>
</organism>
<evidence type="ECO:0000259" key="1">
    <source>
        <dbReference type="Pfam" id="PF05699"/>
    </source>
</evidence>
<dbReference type="Proteomes" id="UP000676336">
    <property type="component" value="Unassembled WGS sequence"/>
</dbReference>
<dbReference type="PANTHER" id="PTHR47611:SF1">
    <property type="entry name" value="CCHC-TYPE DOMAIN-CONTAINING PROTEIN"/>
    <property type="match status" value="1"/>
</dbReference>
<reference evidence="2" key="1">
    <citation type="submission" date="2021-02" db="EMBL/GenBank/DDBJ databases">
        <authorList>
            <person name="Nowell W R."/>
        </authorList>
    </citation>
    <scope>NUCLEOTIDE SEQUENCE</scope>
</reference>
<evidence type="ECO:0000313" key="2">
    <source>
        <dbReference type="EMBL" id="CAF4306163.1"/>
    </source>
</evidence>
<accession>A0A8S2TV27</accession>
<gene>
    <name evidence="2" type="ORF">SMN809_LOCUS26329</name>
</gene>
<dbReference type="InterPro" id="IPR008906">
    <property type="entry name" value="HATC_C_dom"/>
</dbReference>
<dbReference type="SUPFAM" id="SSF53098">
    <property type="entry name" value="Ribonuclease H-like"/>
    <property type="match status" value="1"/>
</dbReference>
<dbReference type="AlphaFoldDB" id="A0A8S2TV27"/>
<evidence type="ECO:0000313" key="3">
    <source>
        <dbReference type="Proteomes" id="UP000676336"/>
    </source>
</evidence>
<name>A0A8S2TV27_9BILA</name>
<comment type="caution">
    <text evidence="2">The sequence shown here is derived from an EMBL/GenBank/DDBJ whole genome shotgun (WGS) entry which is preliminary data.</text>
</comment>
<protein>
    <recommendedName>
        <fullName evidence="1">HAT C-terminal dimerisation domain-containing protein</fullName>
    </recommendedName>
</protein>
<sequence>MITFDDRHYMAMCLHPALREMDGVSSQLKYTCYDNIMAYLQEKRIDAVSVAIDCATTSNKKRKLLHKFLDEDEDDECNEVLTEISINENNFDTNYDEIDLPRKNDIGRRRLSSASSLSTEFSYRTNYQAPKPDELDEYLESDINSSLVTDNPLHFWSIELATIKFPVLKCLARKLYSIPATSAGTERLFSYSGIILNNRRQRLSPDQLDNILVIRGARKVLGHIQKSD</sequence>
<feature type="domain" description="HAT C-terminal dimerisation" evidence="1">
    <location>
        <begin position="134"/>
        <end position="215"/>
    </location>
</feature>
<proteinExistence type="predicted"/>
<dbReference type="InterPro" id="IPR012337">
    <property type="entry name" value="RNaseH-like_sf"/>
</dbReference>